<evidence type="ECO:0000256" key="3">
    <source>
        <dbReference type="ARBA" id="ARBA00007623"/>
    </source>
</evidence>
<comment type="subunit">
    <text evidence="11">Interacts (via domain III) with microtubules. Interacts (via domain II) with ARHGEF2 (via the N-terminal zinc finger).</text>
</comment>
<protein>
    <recommendedName>
        <fullName evidence="12">Calpain-6</fullName>
    </recommendedName>
</protein>
<evidence type="ECO:0000256" key="8">
    <source>
        <dbReference type="ARBA" id="ARBA00022807"/>
    </source>
</evidence>
<feature type="domain" description="Calpain catalytic" evidence="16">
    <location>
        <begin position="25"/>
        <end position="345"/>
    </location>
</feature>
<dbReference type="AlphaFoldDB" id="A7SN59"/>
<dbReference type="GO" id="GO:0005819">
    <property type="term" value="C:spindle"/>
    <property type="evidence" value="ECO:0007669"/>
    <property type="project" value="UniProtKB-SubCell"/>
</dbReference>
<evidence type="ECO:0000256" key="6">
    <source>
        <dbReference type="ARBA" id="ARBA00022701"/>
    </source>
</evidence>
<dbReference type="PROSITE" id="PS50004">
    <property type="entry name" value="C2"/>
    <property type="match status" value="1"/>
</dbReference>
<dbReference type="FunFam" id="3.90.70.10:FF:000064">
    <property type="entry name" value="calpain-6"/>
    <property type="match status" value="1"/>
</dbReference>
<dbReference type="OrthoDB" id="424753at2759"/>
<dbReference type="HOGENOM" id="CLU_010982_3_2_1"/>
<name>A7SN59_NEMVE</name>
<feature type="active site" evidence="13 14">
    <location>
        <position position="286"/>
    </location>
</feature>
<dbReference type="SUPFAM" id="SSF49562">
    <property type="entry name" value="C2 domain (Calcium/lipid-binding domain, CaLB)"/>
    <property type="match status" value="1"/>
</dbReference>
<evidence type="ECO:0000256" key="5">
    <source>
        <dbReference type="ARBA" id="ARBA00022670"/>
    </source>
</evidence>
<comment type="subcellular location">
    <subcellularLocation>
        <location evidence="1">Cytoplasm</location>
        <location evidence="1">Cytoskeleton</location>
        <location evidence="1">Spindle</location>
    </subcellularLocation>
    <subcellularLocation>
        <location evidence="2">Cytoplasm</location>
        <location evidence="2">Perinuclear region</location>
    </subcellularLocation>
</comment>
<dbReference type="Pfam" id="PF01067">
    <property type="entry name" value="Calpain_III"/>
    <property type="match status" value="1"/>
</dbReference>
<keyword evidence="18" id="KW-1185">Reference proteome</keyword>
<evidence type="ECO:0000256" key="9">
    <source>
        <dbReference type="ARBA" id="ARBA00023212"/>
    </source>
</evidence>
<dbReference type="InterPro" id="IPR000169">
    <property type="entry name" value="Pept_cys_AS"/>
</dbReference>
<dbReference type="Gene3D" id="2.60.40.150">
    <property type="entry name" value="C2 domain"/>
    <property type="match status" value="1"/>
</dbReference>
<dbReference type="Gene3D" id="2.60.120.380">
    <property type="match status" value="1"/>
</dbReference>
<evidence type="ECO:0000259" key="15">
    <source>
        <dbReference type="PROSITE" id="PS50004"/>
    </source>
</evidence>
<comment type="function">
    <text evidence="10">Microtubule-stabilizing protein that may be involved in the regulation of microtubule dynamics and cytoskeletal organization. May act as a regulator of RAC1 activity through interaction with ARHGEF2 to control lamellipodial formation and cell mobility. Does not seem to have protease activity as it has lost the active site residues.</text>
</comment>
<dbReference type="PANTHER" id="PTHR10183:SF379">
    <property type="entry name" value="CALPAIN-5"/>
    <property type="match status" value="1"/>
</dbReference>
<evidence type="ECO:0000313" key="17">
    <source>
        <dbReference type="EMBL" id="EDO34860.1"/>
    </source>
</evidence>
<evidence type="ECO:0000256" key="10">
    <source>
        <dbReference type="ARBA" id="ARBA00058712"/>
    </source>
</evidence>
<keyword evidence="8 14" id="KW-0788">Thiol protease</keyword>
<dbReference type="CDD" id="cd00214">
    <property type="entry name" value="Calpain_III"/>
    <property type="match status" value="1"/>
</dbReference>
<feature type="active site" evidence="13 14">
    <location>
        <position position="254"/>
    </location>
</feature>
<reference evidence="17 18" key="1">
    <citation type="journal article" date="2007" name="Science">
        <title>Sea anemone genome reveals ancestral eumetazoan gene repertoire and genomic organization.</title>
        <authorList>
            <person name="Putnam N.H."/>
            <person name="Srivastava M."/>
            <person name="Hellsten U."/>
            <person name="Dirks B."/>
            <person name="Chapman J."/>
            <person name="Salamov A."/>
            <person name="Terry A."/>
            <person name="Shapiro H."/>
            <person name="Lindquist E."/>
            <person name="Kapitonov V.V."/>
            <person name="Jurka J."/>
            <person name="Genikhovich G."/>
            <person name="Grigoriev I.V."/>
            <person name="Lucas S.M."/>
            <person name="Steele R.E."/>
            <person name="Finnerty J.R."/>
            <person name="Technau U."/>
            <person name="Martindale M.Q."/>
            <person name="Rokhsar D.S."/>
        </authorList>
    </citation>
    <scope>NUCLEOTIDE SEQUENCE [LARGE SCALE GENOMIC DNA]</scope>
    <source>
        <strain evidence="18">CH2 X CH6</strain>
    </source>
</reference>
<dbReference type="EMBL" id="DS469717">
    <property type="protein sequence ID" value="EDO34860.1"/>
    <property type="molecule type" value="Genomic_DNA"/>
</dbReference>
<dbReference type="PANTHER" id="PTHR10183">
    <property type="entry name" value="CALPAIN"/>
    <property type="match status" value="1"/>
</dbReference>
<evidence type="ECO:0000256" key="14">
    <source>
        <dbReference type="PROSITE-ProRule" id="PRU00239"/>
    </source>
</evidence>
<dbReference type="GO" id="GO:0005874">
    <property type="term" value="C:microtubule"/>
    <property type="evidence" value="ECO:0007669"/>
    <property type="project" value="UniProtKB-KW"/>
</dbReference>
<dbReference type="SMART" id="SM00720">
    <property type="entry name" value="calpain_III"/>
    <property type="match status" value="1"/>
</dbReference>
<accession>A7SN59</accession>
<proteinExistence type="inferred from homology"/>
<dbReference type="GO" id="GO:0006508">
    <property type="term" value="P:proteolysis"/>
    <property type="evidence" value="ECO:0000318"/>
    <property type="project" value="GO_Central"/>
</dbReference>
<dbReference type="InterPro" id="IPR033883">
    <property type="entry name" value="C2_III"/>
</dbReference>
<evidence type="ECO:0000256" key="2">
    <source>
        <dbReference type="ARBA" id="ARBA00004556"/>
    </source>
</evidence>
<dbReference type="PhylomeDB" id="A7SN59"/>
<dbReference type="InterPro" id="IPR035892">
    <property type="entry name" value="C2_domain_sf"/>
</dbReference>
<dbReference type="PROSITE" id="PS50203">
    <property type="entry name" value="CALPAIN_CAT"/>
    <property type="match status" value="1"/>
</dbReference>
<dbReference type="OMA" id="GSKIWCC"/>
<keyword evidence="5 14" id="KW-0645">Protease</keyword>
<dbReference type="InterPro" id="IPR036213">
    <property type="entry name" value="Calpain_III_sf"/>
</dbReference>
<dbReference type="Proteomes" id="UP000001593">
    <property type="component" value="Unassembled WGS sequence"/>
</dbReference>
<sequence>MVRLHYFANQRYSKLKAECEKNEQLFVDSVFKPETSSLYYSRSCPPEPVEWKRPSEICHPAVPHLFVDGADSHDVTQGKLGNCWFVAACSSLALRPFLLYKVIPDKDKQEWDPKKPENYQGIFRFRFYRQGEWTEVVVDDLLPTVNGKLVYIHSKEKNEFWSALIEKAYAKLAGTYEALAAGSTADALVDFTGGVAEAISLSNGGYAEDQEKRLQLFKTLERGHKEKSLMSASIKINNRNEMEQRLDTGLIKGHAYGVTMVKKVTVGEGLLSLFNKKHFYMIRLRNPWGEKEWNGRWSDESEEWKKLKPGDRKKMGIVFENDGEFWMEFDDFCREFTDCTLCHVINKAMIHKVFKQWHIYKHNYNWTQGQNAGGCVQNQDTFLKNPQYAFSITDNEGEDAMVSLMQEDRRKDKSKGVGNLTIGFYIMKVEENRKYRVHSMFPKAGDSIFINAREVMNRFFLAAGRYLVVPSTYEPHTPGHFMMRIFTRKRSNAMFLDQDHSVGSKIWCCLPRCRAPQCVVSVYVTSAAGLQKTGKMSLTCDPYALIICEGRKIKTPIKYDTLIPSWDAGALFYVRQPQKSQIVVQIWDSNWILDSFMGQVKIPVNITNSKTQASYNLKGRRREHDLQKPGTVTVQINAYHDLFGI</sequence>
<dbReference type="GO" id="GO:0048471">
    <property type="term" value="C:perinuclear region of cytoplasm"/>
    <property type="evidence" value="ECO:0007669"/>
    <property type="project" value="UniProtKB-SubCell"/>
</dbReference>
<evidence type="ECO:0000256" key="7">
    <source>
        <dbReference type="ARBA" id="ARBA00022801"/>
    </source>
</evidence>
<feature type="domain" description="C2" evidence="15">
    <location>
        <begin position="501"/>
        <end position="617"/>
    </location>
</feature>
<dbReference type="Pfam" id="PF00648">
    <property type="entry name" value="Peptidase_C2"/>
    <property type="match status" value="1"/>
</dbReference>
<dbReference type="FunFam" id="2.60.120.380:FF:000009">
    <property type="entry name" value="Calpain-6"/>
    <property type="match status" value="1"/>
</dbReference>
<dbReference type="GO" id="GO:0005737">
    <property type="term" value="C:cytoplasm"/>
    <property type="evidence" value="ECO:0000318"/>
    <property type="project" value="GO_Central"/>
</dbReference>
<dbReference type="InterPro" id="IPR038765">
    <property type="entry name" value="Papain-like_cys_pep_sf"/>
</dbReference>
<dbReference type="InterPro" id="IPR001300">
    <property type="entry name" value="Peptidase_C2_calpain_cat"/>
</dbReference>
<dbReference type="Pfam" id="PF00168">
    <property type="entry name" value="C2"/>
    <property type="match status" value="1"/>
</dbReference>
<dbReference type="Gene3D" id="3.90.70.10">
    <property type="entry name" value="Cysteine proteinases"/>
    <property type="match status" value="1"/>
</dbReference>
<dbReference type="eggNOG" id="KOG0045">
    <property type="taxonomic scope" value="Eukaryota"/>
</dbReference>
<dbReference type="InParanoid" id="A7SN59"/>
<dbReference type="PROSITE" id="PS00139">
    <property type="entry name" value="THIOL_PROTEASE_CYS"/>
    <property type="match status" value="1"/>
</dbReference>
<evidence type="ECO:0000313" key="18">
    <source>
        <dbReference type="Proteomes" id="UP000001593"/>
    </source>
</evidence>
<evidence type="ECO:0000256" key="11">
    <source>
        <dbReference type="ARBA" id="ARBA00062417"/>
    </source>
</evidence>
<dbReference type="InterPro" id="IPR033884">
    <property type="entry name" value="C2_Calpain"/>
</dbReference>
<evidence type="ECO:0000259" key="16">
    <source>
        <dbReference type="PROSITE" id="PS50203"/>
    </source>
</evidence>
<dbReference type="InterPro" id="IPR022683">
    <property type="entry name" value="Calpain_III"/>
</dbReference>
<dbReference type="SMART" id="SM00239">
    <property type="entry name" value="C2"/>
    <property type="match status" value="1"/>
</dbReference>
<evidence type="ECO:0000256" key="13">
    <source>
        <dbReference type="PIRSR" id="PIRSR622684-1"/>
    </source>
</evidence>
<keyword evidence="6" id="KW-0493">Microtubule</keyword>
<dbReference type="SUPFAM" id="SSF49758">
    <property type="entry name" value="Calpain large subunit, middle domain (domain III)"/>
    <property type="match status" value="1"/>
</dbReference>
<dbReference type="SUPFAM" id="SSF54001">
    <property type="entry name" value="Cysteine proteinases"/>
    <property type="match status" value="1"/>
</dbReference>
<organism evidence="17 18">
    <name type="scientific">Nematostella vectensis</name>
    <name type="common">Starlet sea anemone</name>
    <dbReference type="NCBI Taxonomy" id="45351"/>
    <lineage>
        <taxon>Eukaryota</taxon>
        <taxon>Metazoa</taxon>
        <taxon>Cnidaria</taxon>
        <taxon>Anthozoa</taxon>
        <taxon>Hexacorallia</taxon>
        <taxon>Actiniaria</taxon>
        <taxon>Edwardsiidae</taxon>
        <taxon>Nematostella</taxon>
    </lineage>
</organism>
<dbReference type="CDD" id="cd04046">
    <property type="entry name" value="C2_Calpain"/>
    <property type="match status" value="1"/>
</dbReference>
<evidence type="ECO:0000256" key="12">
    <source>
        <dbReference type="ARBA" id="ARBA00068852"/>
    </source>
</evidence>
<feature type="active site" evidence="13 14">
    <location>
        <position position="83"/>
    </location>
</feature>
<dbReference type="InterPro" id="IPR000008">
    <property type="entry name" value="C2_dom"/>
</dbReference>
<dbReference type="CDD" id="cd00044">
    <property type="entry name" value="CysPc"/>
    <property type="match status" value="1"/>
</dbReference>
<evidence type="ECO:0000256" key="1">
    <source>
        <dbReference type="ARBA" id="ARBA00004186"/>
    </source>
</evidence>
<dbReference type="SMART" id="SM00230">
    <property type="entry name" value="CysPc"/>
    <property type="match status" value="1"/>
</dbReference>
<keyword evidence="4" id="KW-0963">Cytoplasm</keyword>
<gene>
    <name evidence="17" type="ORF">NEMVEDRAFT_v1g191580</name>
</gene>
<dbReference type="STRING" id="45351.A7SN59"/>
<dbReference type="FunFam" id="2.60.40.150:FF:000131">
    <property type="entry name" value="calpain-6"/>
    <property type="match status" value="1"/>
</dbReference>
<dbReference type="InterPro" id="IPR022682">
    <property type="entry name" value="Calpain_domain_III"/>
</dbReference>
<keyword evidence="7 14" id="KW-0378">Hydrolase</keyword>
<dbReference type="PRINTS" id="PR00704">
    <property type="entry name" value="CALPAIN"/>
</dbReference>
<dbReference type="InterPro" id="IPR022684">
    <property type="entry name" value="Calpain_cysteine_protease"/>
</dbReference>
<evidence type="ECO:0000256" key="4">
    <source>
        <dbReference type="ARBA" id="ARBA00022490"/>
    </source>
</evidence>
<keyword evidence="9" id="KW-0206">Cytoskeleton</keyword>
<dbReference type="GO" id="GO:0004198">
    <property type="term" value="F:calcium-dependent cysteine-type endopeptidase activity"/>
    <property type="evidence" value="ECO:0000318"/>
    <property type="project" value="GO_Central"/>
</dbReference>
<comment type="similarity">
    <text evidence="3">Belongs to the peptidase C2 family.</text>
</comment>